<name>A0A0G2JL87_HUMAN</name>
<dbReference type="HGNC" id="HGNC:6690">
    <property type="gene designation" value="IRAG2"/>
</dbReference>
<dbReference type="Bgee" id="ENSG00000118308">
    <property type="expression patterns" value="Expressed in secondary oocyte and 169 other cell types or tissues"/>
</dbReference>
<dbReference type="EMBL" id="AC023510">
    <property type="status" value="NOT_ANNOTATED_CDS"/>
    <property type="molecule type" value="Genomic_DNA"/>
</dbReference>
<protein>
    <submittedName>
        <fullName evidence="1">Inositol 1,4,5-triphosphate receptor-associated 2</fullName>
    </submittedName>
</protein>
<reference evidence="1" key="4">
    <citation type="submission" date="2015-06" db="UniProtKB">
        <authorList>
            <consortium name="Ensembl"/>
        </authorList>
    </citation>
    <scope>IDENTIFICATION</scope>
</reference>
<sequence>MNDDPSME</sequence>
<gene>
    <name evidence="1" type="primary">IRAG2</name>
</gene>
<reference evidence="2" key="2">
    <citation type="journal article" date="2004" name="Nature">
        <title>Finishing the euchromatic sequence of the human genome.</title>
        <authorList>
            <consortium name="International Human Genome Sequencing Consortium"/>
        </authorList>
    </citation>
    <scope>NUCLEOTIDE SEQUENCE [LARGE SCALE GENOMIC DNA]</scope>
</reference>
<accession>A0A0G2JL87</accession>
<dbReference type="VEuPathDB" id="HostDB:ENSG00000118308"/>
<dbReference type="Antibodypedia" id="1183">
    <property type="antibodies" value="93 antibodies from 23 providers"/>
</dbReference>
<dbReference type="OpenTargets" id="ENSG00000118308"/>
<organism evidence="1 2">
    <name type="scientific">Homo sapiens</name>
    <name type="common">Human</name>
    <dbReference type="NCBI Taxonomy" id="9606"/>
    <lineage>
        <taxon>Eukaryota</taxon>
        <taxon>Metazoa</taxon>
        <taxon>Chordata</taxon>
        <taxon>Craniata</taxon>
        <taxon>Vertebrata</taxon>
        <taxon>Euteleostomi</taxon>
        <taxon>Mammalia</taxon>
        <taxon>Eutheria</taxon>
        <taxon>Euarchontoglires</taxon>
        <taxon>Primates</taxon>
        <taxon>Haplorrhini</taxon>
        <taxon>Catarrhini</taxon>
        <taxon>Hominidae</taxon>
        <taxon>Homo</taxon>
    </lineage>
</organism>
<dbReference type="Ensembl" id="ENST00000556887">
    <property type="protein sequence ID" value="ENSP00000451048"/>
    <property type="gene ID" value="ENSG00000118308"/>
</dbReference>
<keyword evidence="2" id="KW-1185">Reference proteome</keyword>
<proteinExistence type="predicted"/>
<dbReference type="ChiTaRS" id="LRMP">
    <property type="organism name" value="human"/>
</dbReference>
<reference evidence="1 2" key="3">
    <citation type="journal article" date="2006" name="Nature">
        <title>The finished DNA sequence of human chromosome 12.</title>
        <authorList>
            <consortium name="Baylor College of Medicine Human Genome Sequencing Center Sequence Production Team"/>
            <person name="Scherer S.E."/>
            <person name="Muzny D.M."/>
            <person name="Buhay C.J."/>
            <person name="Chen R."/>
            <person name="Cree A."/>
            <person name="Ding Y."/>
            <person name="Dugan-Rocha S."/>
            <person name="Gill R."/>
            <person name="Gunaratne P."/>
            <person name="Harris R.A."/>
            <person name="Hawes A.C."/>
            <person name="Hernandez J."/>
            <person name="Hodgson A.V."/>
            <person name="Hume J."/>
            <person name="Jackson A."/>
            <person name="Khan Z.M."/>
            <person name="Kovar-Smith C."/>
            <person name="Lewis L.R."/>
            <person name="Lozado R.J."/>
            <person name="Metzker M.L."/>
            <person name="Milosavljevic A."/>
            <person name="Miner G.R."/>
            <person name="Montgomery K.T."/>
            <person name="Morgan M.B."/>
            <person name="Nazareth L.V."/>
            <person name="Scott G."/>
            <person name="Sodergren E."/>
            <person name="Song X.Z."/>
            <person name="Steffen D."/>
            <person name="Lovering R.C."/>
            <person name="Wheeler D.A."/>
            <person name="Worley K.C."/>
            <person name="Yuan Y."/>
            <person name="Zhang Z."/>
            <person name="Adams C.Q."/>
            <person name="Ansari-Lari M.A."/>
            <person name="Ayele M."/>
            <person name="Brown M.J."/>
            <person name="Chen G."/>
            <person name="Chen Z."/>
            <person name="Clerc-Blankenburg K.P."/>
            <person name="Davis C."/>
            <person name="Delgado O."/>
            <person name="Dinh H.H."/>
            <person name="Draper H."/>
            <person name="Gonzalez-Garay M.L."/>
            <person name="Havlak P."/>
            <person name="Jackson L.R."/>
            <person name="Jacob L.S."/>
            <person name="Kelly S.H."/>
            <person name="Li L."/>
            <person name="Li Z."/>
            <person name="Liu J."/>
            <person name="Liu W."/>
            <person name="Lu J."/>
            <person name="Maheshwari M."/>
            <person name="Nguyen B.V."/>
            <person name="Okwuonu G.O."/>
            <person name="Pasternak S."/>
            <person name="Perez L.M."/>
            <person name="Plopper F.J."/>
            <person name="Santibanez J."/>
            <person name="Shen H."/>
            <person name="Tabor P.E."/>
            <person name="Verduzco D."/>
            <person name="Waldron L."/>
            <person name="Wang Q."/>
            <person name="Williams G.A."/>
            <person name="Zhang J."/>
            <person name="Zhou J."/>
            <person name="Allen C.C."/>
            <person name="Amin A.G."/>
            <person name="Anyalebechi V."/>
            <person name="Bailey M."/>
            <person name="Barbaria J.A."/>
            <person name="Bimage K.E."/>
            <person name="Bryant N.P."/>
            <person name="Burch P.E."/>
            <person name="Burkett C.E."/>
            <person name="Burrell K.L."/>
            <person name="Calderon E."/>
            <person name="Cardenas V."/>
            <person name="Carter K."/>
            <person name="Casias K."/>
            <person name="Cavazos I."/>
            <person name="Cavazos S.R."/>
            <person name="Ceasar H."/>
            <person name="Chacko J."/>
            <person name="Chan S.N."/>
            <person name="Chavez D."/>
            <person name="Christopoulos C."/>
            <person name="Chu J."/>
            <person name="Cockrell R."/>
            <person name="Cox C.D."/>
            <person name="Dang M."/>
            <person name="Dathorne S.R."/>
            <person name="David R."/>
            <person name="Davis C.M."/>
            <person name="Davy-Carroll L."/>
            <person name="Deshazo D.R."/>
            <person name="Donlin J.E."/>
            <person name="D'Souza L."/>
            <person name="Eaves K.A."/>
            <person name="Egan A."/>
            <person name="Emery-Cohen A.J."/>
            <person name="Escotto M."/>
            <person name="Flagg N."/>
            <person name="Forbes L.D."/>
            <person name="Gabisi A.M."/>
            <person name="Garza M."/>
            <person name="Hamilton C."/>
            <person name="Henderson N."/>
            <person name="Hernandez O."/>
            <person name="Hines S."/>
            <person name="Hogues M.E."/>
            <person name="Huang M."/>
            <person name="Idlebird D.G."/>
            <person name="Johnson R."/>
            <person name="Jolivet A."/>
            <person name="Jones S."/>
            <person name="Kagan R."/>
            <person name="King L.M."/>
            <person name="Leal B."/>
            <person name="Lebow H."/>
            <person name="Lee S."/>
            <person name="LeVan J.M."/>
            <person name="Lewis L.C."/>
            <person name="London P."/>
            <person name="Lorensuhewa L.M."/>
            <person name="Loulseged H."/>
            <person name="Lovett D.A."/>
            <person name="Lucier A."/>
            <person name="Lucier R.L."/>
            <person name="Ma J."/>
            <person name="Madu R.C."/>
            <person name="Mapua P."/>
            <person name="Martindale A.D."/>
            <person name="Martinez E."/>
            <person name="Massey E."/>
            <person name="Mawhiney S."/>
            <person name="Meador M.G."/>
            <person name="Mendez S."/>
            <person name="Mercado C."/>
            <person name="Mercado I.C."/>
            <person name="Merritt C.E."/>
            <person name="Miner Z.L."/>
            <person name="Minja E."/>
            <person name="Mitchell T."/>
            <person name="Mohabbat F."/>
            <person name="Mohabbat K."/>
            <person name="Montgomery B."/>
            <person name="Moore N."/>
            <person name="Morris S."/>
            <person name="Munidasa M."/>
            <person name="Ngo R.N."/>
            <person name="Nguyen N.B."/>
            <person name="Nickerson E."/>
            <person name="Nwaokelemeh O.O."/>
            <person name="Nwokenkwo S."/>
            <person name="Obregon M."/>
            <person name="Oguh M."/>
            <person name="Oragunye N."/>
            <person name="Oviedo R.J."/>
            <person name="Parish B.J."/>
            <person name="Parker D.N."/>
            <person name="Parrish J."/>
            <person name="Parks K.L."/>
            <person name="Paul H.A."/>
            <person name="Payton B.A."/>
            <person name="Perez A."/>
            <person name="Perrin W."/>
            <person name="Pickens A."/>
            <person name="Primus E.L."/>
            <person name="Pu L.L."/>
            <person name="Puazo M."/>
            <person name="Quiles M.M."/>
            <person name="Quiroz J.B."/>
            <person name="Rabata D."/>
            <person name="Reeves K."/>
            <person name="Ruiz S.J."/>
            <person name="Shao H."/>
            <person name="Sisson I."/>
            <person name="Sonaike T."/>
            <person name="Sorelle R.P."/>
            <person name="Sutton A.E."/>
            <person name="Svatek A.F."/>
            <person name="Svetz L.A."/>
            <person name="Tamerisa K.S."/>
            <person name="Taylor T.R."/>
            <person name="Teague B."/>
            <person name="Thomas N."/>
            <person name="Thorn R.D."/>
            <person name="Trejos Z.Y."/>
            <person name="Trevino B.K."/>
            <person name="Ukegbu O.N."/>
            <person name="Urban J.B."/>
            <person name="Vasquez L.I."/>
            <person name="Vera V.A."/>
            <person name="Villasana D.M."/>
            <person name="Wang L."/>
            <person name="Ward-Moore S."/>
            <person name="Warren J.T."/>
            <person name="Wei X."/>
            <person name="White F."/>
            <person name="Williamson A.L."/>
            <person name="Wleczyk R."/>
            <person name="Wooden H.S."/>
            <person name="Wooden S.H."/>
            <person name="Yen J."/>
            <person name="Yoon L."/>
            <person name="Yoon V."/>
            <person name="Zorrilla S.E."/>
            <person name="Nelson D."/>
            <person name="Kucherlapati R."/>
            <person name="Weinstock G."/>
            <person name="Gibbs R.A."/>
            <person name="null."/>
        </authorList>
    </citation>
    <scope>NUCLEOTIDE SEQUENCE [LARGE SCALE GENOMIC DNA]</scope>
</reference>
<evidence type="ECO:0000313" key="1">
    <source>
        <dbReference type="Ensembl" id="ENSP00000451048"/>
    </source>
</evidence>
<evidence type="ECO:0000313" key="2">
    <source>
        <dbReference type="Proteomes" id="UP000005640"/>
    </source>
</evidence>
<dbReference type="GeneTree" id="ENSGT00530000063722"/>
<dbReference type="ExpressionAtlas" id="A0A0G2JL87">
    <property type="expression patterns" value="baseline and differential"/>
</dbReference>
<reference evidence="2" key="1">
    <citation type="journal article" date="2001" name="Nature">
        <title>Initial sequencing and analysis of the human genome.</title>
        <authorList>
            <consortium name="International Human Genome Sequencing Consortium"/>
            <person name="Lander E.S."/>
            <person name="Linton L.M."/>
            <person name="Birren B."/>
            <person name="Nusbaum C."/>
            <person name="Zody M.C."/>
            <person name="Baldwin J."/>
            <person name="Devon K."/>
            <person name="Dewar K."/>
            <person name="Doyle M."/>
            <person name="FitzHugh W."/>
            <person name="Funke R."/>
            <person name="Gage D."/>
            <person name="Harris K."/>
            <person name="Heaford A."/>
            <person name="Howland J."/>
            <person name="Kann L."/>
            <person name="Lehoczky J."/>
            <person name="LeVine R."/>
            <person name="McEwan P."/>
            <person name="McKernan K."/>
            <person name="Meldrim J."/>
            <person name="Mesirov J.P."/>
            <person name="Miranda C."/>
            <person name="Morris W."/>
            <person name="Naylor J."/>
            <person name="Raymond C."/>
            <person name="Rosetti M."/>
            <person name="Santos R."/>
            <person name="Sheridan A."/>
            <person name="Sougnez C."/>
            <person name="Stange-Thomann N."/>
            <person name="Stojanovic N."/>
            <person name="Subramanian A."/>
            <person name="Wyman D."/>
            <person name="Rogers J."/>
            <person name="Sulston J."/>
            <person name="Ainscough R."/>
            <person name="Beck S."/>
            <person name="Bentley D."/>
            <person name="Burton J."/>
            <person name="Clee C."/>
            <person name="Carter N."/>
            <person name="Coulson A."/>
            <person name="Deadman R."/>
            <person name="Deloukas P."/>
            <person name="Dunham A."/>
            <person name="Dunham I."/>
            <person name="Durbin R."/>
            <person name="French L."/>
            <person name="Grafham D."/>
            <person name="Gregory S."/>
            <person name="Hubbard T."/>
            <person name="Humphray S."/>
            <person name="Hunt A."/>
            <person name="Jones M."/>
            <person name="Lloyd C."/>
            <person name="McMurray A."/>
            <person name="Matthews L."/>
            <person name="Mercer S."/>
            <person name="Milne S."/>
            <person name="Mullikin J.C."/>
            <person name="Mungall A."/>
            <person name="Plumb R."/>
            <person name="Ross M."/>
            <person name="Shownkeen R."/>
            <person name="Sims S."/>
            <person name="Waterston R.H."/>
            <person name="Wilson R.K."/>
            <person name="Hillier L.W."/>
            <person name="McPherson J.D."/>
            <person name="Marra M.A."/>
            <person name="Mardis E.R."/>
            <person name="Fulton L.A."/>
            <person name="Chinwalla A.T."/>
            <person name="Pepin K.H."/>
            <person name="Gish W.R."/>
            <person name="Chissoe S.L."/>
            <person name="Wendl M.C."/>
            <person name="Delehaunty K.D."/>
            <person name="Miner T.L."/>
            <person name="Delehaunty A."/>
            <person name="Kramer J.B."/>
            <person name="Cook L.L."/>
            <person name="Fulton R.S."/>
            <person name="Johnson D.L."/>
            <person name="Minx P.J."/>
            <person name="Clifton S.W."/>
            <person name="Hawkins T."/>
            <person name="Branscomb E."/>
            <person name="Predki P."/>
            <person name="Richardson P."/>
            <person name="Wenning S."/>
            <person name="Slezak T."/>
            <person name="Doggett N."/>
            <person name="Cheng J.F."/>
            <person name="Olsen A."/>
            <person name="Lucas S."/>
            <person name="Elkin C."/>
            <person name="Uberbacher E."/>
            <person name="Frazier M."/>
            <person name="Gibbs R.A."/>
            <person name="Muzny D.M."/>
            <person name="Scherer S.E."/>
            <person name="Bouck J.B."/>
            <person name="Sodergren E.J."/>
            <person name="Worley K.C."/>
            <person name="Rives C.M."/>
            <person name="Gorrell J.H."/>
            <person name="Metzker M.L."/>
            <person name="Naylor S.L."/>
            <person name="Kucherlapati R.S."/>
            <person name="Nelson D.L."/>
            <person name="Weinstock G.M."/>
            <person name="Sakaki Y."/>
            <person name="Fujiyama A."/>
            <person name="Hattori M."/>
            <person name="Yada T."/>
            <person name="Toyoda A."/>
            <person name="Itoh T."/>
            <person name="Kawagoe C."/>
            <person name="Watanabe H."/>
            <person name="Totoki Y."/>
            <person name="Taylor T."/>
            <person name="Weissenbach J."/>
            <person name="Heilig R."/>
            <person name="Saurin W."/>
            <person name="Artiguenave F."/>
            <person name="Brottier P."/>
            <person name="Bruls T."/>
            <person name="Pelletier E."/>
            <person name="Robert C."/>
            <person name="Wincker P."/>
            <person name="Smith D.R."/>
            <person name="Doucette-Stamm L."/>
            <person name="Rubenfield M."/>
            <person name="Weinstock K."/>
            <person name="Lee H.M."/>
            <person name="Dubois J."/>
            <person name="Rosenthal A."/>
            <person name="Platzer M."/>
            <person name="Nyakatura G."/>
            <person name="Taudien S."/>
            <person name="Rump A."/>
            <person name="Yang H."/>
            <person name="Yu J."/>
            <person name="Wang J."/>
            <person name="Huang G."/>
            <person name="Gu J."/>
            <person name="Hood L."/>
            <person name="Rowen L."/>
            <person name="Madan A."/>
            <person name="Qin S."/>
            <person name="Davis R.W."/>
            <person name="Federspiel N.A."/>
            <person name="Abola A.P."/>
            <person name="Proctor M.J."/>
            <person name="Myers R.M."/>
            <person name="Schmutz J."/>
            <person name="Dickson M."/>
            <person name="Grimwood J."/>
            <person name="Cox D.R."/>
            <person name="Olson M.V."/>
            <person name="Kaul R."/>
            <person name="Raymond C."/>
            <person name="Shimizu N."/>
            <person name="Kawasaki K."/>
            <person name="Minoshima S."/>
            <person name="Evans G.A."/>
            <person name="Athanasiou M."/>
            <person name="Schultz R."/>
            <person name="Roe B.A."/>
            <person name="Chen F."/>
            <person name="Pan H."/>
            <person name="Ramser J."/>
            <person name="Lehrach H."/>
            <person name="Reinhardt R."/>
            <person name="McCombie W.R."/>
            <person name="de la Bastide M."/>
            <person name="Dedhia N."/>
            <person name="Blocker H."/>
            <person name="Hornischer K."/>
            <person name="Nordsiek G."/>
            <person name="Agarwala R."/>
            <person name="Aravind L."/>
            <person name="Bailey J.A."/>
            <person name="Bateman A."/>
            <person name="Batzoglou S."/>
            <person name="Birney E."/>
            <person name="Bork P."/>
            <person name="Brown D.G."/>
            <person name="Burge C.B."/>
            <person name="Cerutti L."/>
            <person name="Chen H.C."/>
            <person name="Church D."/>
            <person name="Clamp M."/>
            <person name="Copley R.R."/>
            <person name="Doerks T."/>
            <person name="Eddy S.R."/>
            <person name="Eichler E.E."/>
            <person name="Furey T.S."/>
            <person name="Galagan J."/>
            <person name="Gilbert J.G."/>
            <person name="Harmon C."/>
            <person name="Hayashizaki Y."/>
            <person name="Haussler D."/>
            <person name="Hermjakob H."/>
            <person name="Hokamp K."/>
            <person name="Jang W."/>
            <person name="Johnson L.S."/>
            <person name="Jones T.A."/>
            <person name="Kasif S."/>
            <person name="Kaspryzk A."/>
            <person name="Kennedy S."/>
            <person name="Kent W.J."/>
            <person name="Kitts P."/>
            <person name="Koonin E.V."/>
            <person name="Korf I."/>
            <person name="Kulp D."/>
            <person name="Lancet D."/>
            <person name="Lowe T.M."/>
            <person name="McLysaght A."/>
            <person name="Mikkelsen T."/>
            <person name="Moran J.V."/>
            <person name="Mulder N."/>
            <person name="Pollara V.J."/>
            <person name="Ponting C.P."/>
            <person name="Schuler G."/>
            <person name="Schultz J."/>
            <person name="Slater G."/>
            <person name="Smit A.F."/>
            <person name="Stupka E."/>
            <person name="Szustakowski J."/>
            <person name="Thierry-Mieg D."/>
            <person name="Thierry-Mieg J."/>
            <person name="Wagner L."/>
            <person name="Wallis J."/>
            <person name="Wheeler R."/>
            <person name="Williams A."/>
            <person name="Wolf Y.I."/>
            <person name="Wolfe K.H."/>
            <person name="Yang S.P."/>
            <person name="Yeh R.F."/>
            <person name="Collins F."/>
            <person name="Guyer M.S."/>
            <person name="Peterson J."/>
            <person name="Felsenfeld A."/>
            <person name="Wetterstrand K.A."/>
            <person name="Patrinos A."/>
            <person name="Morgan M.J."/>
            <person name="de Jong P."/>
            <person name="Catanese J.J."/>
            <person name="Osoegawa K."/>
            <person name="Shizuya H."/>
            <person name="Choi S."/>
            <person name="Chen Y.J."/>
        </authorList>
    </citation>
    <scope>NUCLEOTIDE SEQUENCE [LARGE SCALE GENOMIC DNA]</scope>
</reference>
<feature type="non-terminal residue" evidence="1">
    <location>
        <position position="8"/>
    </location>
</feature>
<dbReference type="Proteomes" id="UP000005640">
    <property type="component" value="Chromosome 12"/>
</dbReference>
<dbReference type="OrthoDB" id="10062605at2759"/>